<dbReference type="InterPro" id="IPR007379">
    <property type="entry name" value="Tim44-like_dom"/>
</dbReference>
<dbReference type="PANTHER" id="PTHR41542">
    <property type="entry name" value="BLL5807 PROTEIN"/>
    <property type="match status" value="1"/>
</dbReference>
<name>A0A6N4E570_9GAMM</name>
<protein>
    <submittedName>
        <fullName evidence="5">Transport protein</fullName>
    </submittedName>
</protein>
<accession>A0A6N4E570</accession>
<keyword evidence="2" id="KW-0472">Membrane</keyword>
<feature type="transmembrane region" description="Helical" evidence="2">
    <location>
        <begin position="107"/>
        <end position="124"/>
    </location>
</feature>
<gene>
    <name evidence="5" type="ORF">C3L24_00430</name>
</gene>
<dbReference type="SUPFAM" id="SSF54427">
    <property type="entry name" value="NTF2-like"/>
    <property type="match status" value="1"/>
</dbReference>
<sequence length="284" mass="30873">MRKIVVLLSLLFTTLAFGVLPVDEAEAKRFGFGKSIGKQTTLSRQQSSGQRTTTRSTQQDVAGSGTAGSRATGASRWLGPLAGLAAGGLLASLLFGDGFEGLQMMDLLVFGLLIFGAMALLRNLRQRAAPQWAGVGGLGDGPAQEPRLAPEAAPAGARMEMPDWFDGERFAAGAKTHFIRLQAAWDGNDMRDIAEYTTPELYAALQTERLERGDERHFTEVVTLNAELVETRREGDEVVASVRFEGLIREEREGAAQAFSEVWHVVHDWDTPDGDWRVAGIQQV</sequence>
<dbReference type="Pfam" id="PF04280">
    <property type="entry name" value="Tim44"/>
    <property type="match status" value="1"/>
</dbReference>
<evidence type="ECO:0000256" key="1">
    <source>
        <dbReference type="SAM" id="MobiDB-lite"/>
    </source>
</evidence>
<dbReference type="EMBL" id="PQCO01000038">
    <property type="protein sequence ID" value="PUE05731.1"/>
    <property type="molecule type" value="Genomic_DNA"/>
</dbReference>
<comment type="caution">
    <text evidence="5">The sequence shown here is derived from an EMBL/GenBank/DDBJ whole genome shotgun (WGS) entry which is preliminary data.</text>
</comment>
<evidence type="ECO:0000259" key="4">
    <source>
        <dbReference type="SMART" id="SM00978"/>
    </source>
</evidence>
<dbReference type="SMART" id="SM00978">
    <property type="entry name" value="Tim44"/>
    <property type="match status" value="1"/>
</dbReference>
<proteinExistence type="predicted"/>
<keyword evidence="3" id="KW-0732">Signal</keyword>
<evidence type="ECO:0000313" key="6">
    <source>
        <dbReference type="Proteomes" id="UP000250928"/>
    </source>
</evidence>
<evidence type="ECO:0000256" key="3">
    <source>
        <dbReference type="SAM" id="SignalP"/>
    </source>
</evidence>
<evidence type="ECO:0000256" key="2">
    <source>
        <dbReference type="SAM" id="Phobius"/>
    </source>
</evidence>
<dbReference type="PANTHER" id="PTHR41542:SF1">
    <property type="entry name" value="BLL5807 PROTEIN"/>
    <property type="match status" value="1"/>
</dbReference>
<feature type="region of interest" description="Disordered" evidence="1">
    <location>
        <begin position="41"/>
        <end position="71"/>
    </location>
</feature>
<dbReference type="AlphaFoldDB" id="A0A6N4E570"/>
<feature type="chain" id="PRO_5026698345" evidence="3">
    <location>
        <begin position="19"/>
        <end position="284"/>
    </location>
</feature>
<dbReference type="Proteomes" id="UP000250928">
    <property type="component" value="Unassembled WGS sequence"/>
</dbReference>
<feature type="domain" description="Tim44-like" evidence="4">
    <location>
        <begin position="152"/>
        <end position="283"/>
    </location>
</feature>
<keyword evidence="2" id="KW-1133">Transmembrane helix</keyword>
<reference evidence="5 6" key="1">
    <citation type="submission" date="2018-01" db="EMBL/GenBank/DDBJ databases">
        <title>Novel co-symbiosis in the lucinid bivalve Phacoides pectinatus.</title>
        <authorList>
            <person name="Lim S.J."/>
            <person name="Davis B.G."/>
            <person name="Gill D.E."/>
            <person name="Engel A.S."/>
            <person name="Anderson L.C."/>
            <person name="Campbell B.J."/>
        </authorList>
    </citation>
    <scope>NUCLEOTIDE SEQUENCE [LARGE SCALE GENOMIC DNA]</scope>
    <source>
        <strain evidence="5">N3_P5</strain>
    </source>
</reference>
<feature type="signal peptide" evidence="3">
    <location>
        <begin position="1"/>
        <end position="18"/>
    </location>
</feature>
<keyword evidence="2" id="KW-0812">Transmembrane</keyword>
<dbReference type="InterPro" id="IPR032710">
    <property type="entry name" value="NTF2-like_dom_sf"/>
</dbReference>
<evidence type="ECO:0000313" key="5">
    <source>
        <dbReference type="EMBL" id="PUE05731.1"/>
    </source>
</evidence>
<organism evidence="5 6">
    <name type="scientific">Candidatus Sedimenticola endophacoides</name>
    <dbReference type="NCBI Taxonomy" id="2548426"/>
    <lineage>
        <taxon>Bacteria</taxon>
        <taxon>Pseudomonadati</taxon>
        <taxon>Pseudomonadota</taxon>
        <taxon>Gammaproteobacteria</taxon>
        <taxon>Chromatiales</taxon>
        <taxon>Sedimenticolaceae</taxon>
        <taxon>Sedimenticola</taxon>
    </lineage>
</organism>